<dbReference type="VEuPathDB" id="TriTrypDB:TcCLB.504239.90"/>
<dbReference type="VEuPathDB" id="TriTrypDB:TCSYLVIO_000944"/>
<dbReference type="VEuPathDB" id="TriTrypDB:TcCLB.508247.30"/>
<dbReference type="AlphaFoldDB" id="A0A2V2W5V2"/>
<feature type="region of interest" description="Disordered" evidence="1">
    <location>
        <begin position="177"/>
        <end position="225"/>
    </location>
</feature>
<dbReference type="EMBL" id="PRFC01000177">
    <property type="protein sequence ID" value="PWV03487.1"/>
    <property type="molecule type" value="Genomic_DNA"/>
</dbReference>
<dbReference type="VEuPathDB" id="TriTrypDB:TcCL_ESM06265"/>
<dbReference type="VEuPathDB" id="TriTrypDB:ECC02_007913"/>
<feature type="compositionally biased region" description="Polar residues" evidence="1">
    <location>
        <begin position="178"/>
        <end position="194"/>
    </location>
</feature>
<dbReference type="VEuPathDB" id="TriTrypDB:Tc_MARK_7562"/>
<dbReference type="VEuPathDB" id="TriTrypDB:BCY84_18194"/>
<dbReference type="VEuPathDB" id="TriTrypDB:TcCLB.465323.10"/>
<evidence type="ECO:0000256" key="1">
    <source>
        <dbReference type="SAM" id="MobiDB-lite"/>
    </source>
</evidence>
<evidence type="ECO:0000313" key="2">
    <source>
        <dbReference type="EMBL" id="PWV03487.1"/>
    </source>
</evidence>
<proteinExistence type="predicted"/>
<gene>
    <name evidence="2" type="ORF">C3747_177g100</name>
</gene>
<dbReference type="VEuPathDB" id="TriTrypDB:TcCLB.508125.110"/>
<accession>A0A2V2W5V2</accession>
<dbReference type="VEuPathDB" id="TriTrypDB:C4B63_29g72"/>
<dbReference type="VEuPathDB" id="TriTrypDB:TcG_11267"/>
<dbReference type="VEuPathDB" id="TriTrypDB:TcBrA4_0110490"/>
<name>A0A2V2W5V2_TRYCR</name>
<dbReference type="VEuPathDB" id="TriTrypDB:TcBrA4_0024500"/>
<reference evidence="2 3" key="1">
    <citation type="journal article" date="2018" name="Microb. Genom.">
        <title>Expanding an expanded genome: long-read sequencing of Trypanosoma cruzi.</title>
        <authorList>
            <person name="Berna L."/>
            <person name="Rodriguez M."/>
            <person name="Chiribao M.L."/>
            <person name="Parodi-Talice A."/>
            <person name="Pita S."/>
            <person name="Rijo G."/>
            <person name="Alvarez-Valin F."/>
            <person name="Robello C."/>
        </authorList>
    </citation>
    <scope>NUCLEOTIDE SEQUENCE [LARGE SCALE GENOMIC DNA]</scope>
    <source>
        <strain evidence="2 3">TCC</strain>
    </source>
</reference>
<dbReference type="VEuPathDB" id="TriTrypDB:TcCL_NonESM05959"/>
<organism evidence="2 3">
    <name type="scientific">Trypanosoma cruzi</name>
    <dbReference type="NCBI Taxonomy" id="5693"/>
    <lineage>
        <taxon>Eukaryota</taxon>
        <taxon>Discoba</taxon>
        <taxon>Euglenozoa</taxon>
        <taxon>Kinetoplastea</taxon>
        <taxon>Metakinetoplastina</taxon>
        <taxon>Trypanosomatida</taxon>
        <taxon>Trypanosomatidae</taxon>
        <taxon>Trypanosoma</taxon>
        <taxon>Schizotrypanum</taxon>
    </lineage>
</organism>
<dbReference type="VEuPathDB" id="TriTrypDB:TCDM_07344"/>
<dbReference type="VEuPathDB" id="TriTrypDB:TcG_05770"/>
<feature type="region of interest" description="Disordered" evidence="1">
    <location>
        <begin position="103"/>
        <end position="122"/>
    </location>
</feature>
<dbReference type="VEuPathDB" id="TriTrypDB:Tc_MARK_6789"/>
<dbReference type="VEuPathDB" id="TriTrypDB:TcYC6_0038630"/>
<evidence type="ECO:0000313" key="3">
    <source>
        <dbReference type="Proteomes" id="UP000246078"/>
    </source>
</evidence>
<dbReference type="VEuPathDB" id="TriTrypDB:C3747_177g100"/>
<dbReference type="VEuPathDB" id="TriTrypDB:TcCLB.413859.10"/>
<evidence type="ECO:0008006" key="4">
    <source>
        <dbReference type="Google" id="ProtNLM"/>
    </source>
</evidence>
<dbReference type="Proteomes" id="UP000246078">
    <property type="component" value="Unassembled WGS sequence"/>
</dbReference>
<feature type="region of interest" description="Disordered" evidence="1">
    <location>
        <begin position="242"/>
        <end position="261"/>
    </location>
</feature>
<comment type="caution">
    <text evidence="2">The sequence shown here is derived from an EMBL/GenBank/DDBJ whole genome shotgun (WGS) entry which is preliminary data.</text>
</comment>
<sequence length="463" mass="49533">MNLCTKGMGLSPDPHRRRMPWTAAKECVPGVVRSSKEKMVLDGARRVDVDCVDRASQVYPLETLRAAVATCEYNTFGGKNIFNWSLRWNPMCSGNALRQGVAGGDARRGRHSHRHLFPSPRDHNAARANTPCGFSEAACAVLFVATVPPSPSVGADVPVDASSCRFRTHPLIDAAGTAPSSWCSGTGDENTADQVRSDGAGSPVSIPPTPAASTEIDGKGEESNDCQGNNCLLTSFPVKQPEELTTTSVTNNDEATTTTADSDSTTAAFQATSHPLRLTVSYACCCCCCGGGGACMKWSALNMNEGRRQLNCSCDKYWLHFPWTNNPRGVRGSPFLLLLCFCVAVCAAPFPVCVRTLREGCRHDGPLSPCVHAVEPCVPLLFASPSSICVLVLRQGCVCVCVLPWIGVCVVRGVRRTVHAWLLPSPHVVCPLCVSAAPLVSPVALHVPHCADQLHTTERPHSR</sequence>
<dbReference type="VEuPathDB" id="TriTrypDB:TCSYLVIO_008156"/>
<protein>
    <recommendedName>
        <fullName evidence="4">Mucin TcMUCII</fullName>
    </recommendedName>
</protein>
<feature type="compositionally biased region" description="Low complexity" evidence="1">
    <location>
        <begin position="245"/>
        <end position="261"/>
    </location>
</feature>
<dbReference type="VEuPathDB" id="TriTrypDB:TCDM_12265"/>